<evidence type="ECO:0000256" key="5">
    <source>
        <dbReference type="PIRNR" id="PIRNR038471"/>
    </source>
</evidence>
<protein>
    <recommendedName>
        <fullName evidence="2 5">Cell shape-determining protein MreC</fullName>
    </recommendedName>
    <alternativeName>
        <fullName evidence="4 5">Cell shape protein MreC</fullName>
    </alternativeName>
</protein>
<dbReference type="Gene3D" id="2.40.10.340">
    <property type="entry name" value="Rod shape-determining protein MreC, domain 1"/>
    <property type="match status" value="1"/>
</dbReference>
<feature type="domain" description="Rod shape-determining protein MreC beta-barrel core" evidence="7">
    <location>
        <begin position="131"/>
        <end position="269"/>
    </location>
</feature>
<dbReference type="RefSeq" id="WP_281263848.1">
    <property type="nucleotide sequence ID" value="NZ_LN774881.1"/>
</dbReference>
<evidence type="ECO:0000313" key="9">
    <source>
        <dbReference type="Proteomes" id="UP000242753"/>
    </source>
</evidence>
<evidence type="ECO:0000256" key="1">
    <source>
        <dbReference type="ARBA" id="ARBA00009369"/>
    </source>
</evidence>
<dbReference type="PIRSF" id="PIRSF038471">
    <property type="entry name" value="MreC"/>
    <property type="match status" value="1"/>
</dbReference>
<dbReference type="NCBIfam" id="TIGR00219">
    <property type="entry name" value="mreC"/>
    <property type="match status" value="1"/>
</dbReference>
<dbReference type="PATRIC" id="fig|1594731.3.peg.355"/>
<organism evidence="8 9">
    <name type="scientific">Candidatus Westeberhardia cardiocondylae</name>
    <dbReference type="NCBI Taxonomy" id="1594731"/>
    <lineage>
        <taxon>Bacteria</taxon>
        <taxon>Pseudomonadati</taxon>
        <taxon>Pseudomonadota</taxon>
        <taxon>Gammaproteobacteria</taxon>
        <taxon>Enterobacterales</taxon>
        <taxon>Enterobacteriaceae</taxon>
        <taxon>ant endosymbionts</taxon>
        <taxon>Candidatus Westeberhardia</taxon>
    </lineage>
</organism>
<dbReference type="InterPro" id="IPR055342">
    <property type="entry name" value="MreC_beta-barrel_core"/>
</dbReference>
<sequence precursor="true">MKKIFKKKFLPKLKILLAILLSCSLIFIEKHSNALDKIKYYLENIINPIYYIINVPFETLHHIIDVFIKYDKLKFENYNLYKKYLIKNNEQLLLEYYKKENMQLSKLLRFPIKKNEKKIVAKVLLNYLHINKDQIIINKGSKHDVYLGQPTLNESGIIGKVVAIDKNISKISPICSKLHAIPVKILRNNIHAILIGNGCDKSLILKHIPKKNNIKIGDILITSGLDGNFPNGYPIAIISSILKSFKYPYYTFLAKPIAQLKYINYLLLYWKI</sequence>
<evidence type="ECO:0000259" key="7">
    <source>
        <dbReference type="Pfam" id="PF04085"/>
    </source>
</evidence>
<evidence type="ECO:0000313" key="8">
    <source>
        <dbReference type="EMBL" id="CEN32306.1"/>
    </source>
</evidence>
<dbReference type="PANTHER" id="PTHR34138">
    <property type="entry name" value="CELL SHAPE-DETERMINING PROTEIN MREC"/>
    <property type="match status" value="1"/>
</dbReference>
<comment type="function">
    <text evidence="5">Involved in formation and maintenance of cell shape.</text>
</comment>
<feature type="signal peptide" evidence="6">
    <location>
        <begin position="1"/>
        <end position="34"/>
    </location>
</feature>
<dbReference type="KEGG" id="wca:WEOB_378"/>
<dbReference type="AlphaFoldDB" id="A0A0H5C5R8"/>
<dbReference type="PANTHER" id="PTHR34138:SF1">
    <property type="entry name" value="CELL SHAPE-DETERMINING PROTEIN MREC"/>
    <property type="match status" value="1"/>
</dbReference>
<evidence type="ECO:0000256" key="3">
    <source>
        <dbReference type="ARBA" id="ARBA00022960"/>
    </source>
</evidence>
<evidence type="ECO:0000256" key="2">
    <source>
        <dbReference type="ARBA" id="ARBA00013855"/>
    </source>
</evidence>
<dbReference type="Gene3D" id="2.40.10.350">
    <property type="entry name" value="Rod shape-determining protein MreC, domain 2"/>
    <property type="match status" value="1"/>
</dbReference>
<feature type="chain" id="PRO_5005217317" description="Cell shape-determining protein MreC" evidence="6">
    <location>
        <begin position="35"/>
        <end position="272"/>
    </location>
</feature>
<gene>
    <name evidence="8" type="primary">mreC</name>
    <name evidence="8" type="ORF">WEOB_378</name>
</gene>
<keyword evidence="6" id="KW-0732">Signal</keyword>
<dbReference type="GO" id="GO:0008360">
    <property type="term" value="P:regulation of cell shape"/>
    <property type="evidence" value="ECO:0007669"/>
    <property type="project" value="UniProtKB-KW"/>
</dbReference>
<dbReference type="STRING" id="1594731.WEOB_378"/>
<comment type="similarity">
    <text evidence="1 5">Belongs to the MreC family.</text>
</comment>
<keyword evidence="3 5" id="KW-0133">Cell shape</keyword>
<dbReference type="InterPro" id="IPR042175">
    <property type="entry name" value="Cell/Rod_MreC_2"/>
</dbReference>
<dbReference type="InterPro" id="IPR042177">
    <property type="entry name" value="Cell/Rod_1"/>
</dbReference>
<reference evidence="9" key="1">
    <citation type="submission" date="2015-01" db="EMBL/GenBank/DDBJ databases">
        <authorList>
            <person name="Manzano-Marin A."/>
            <person name="Manzano-Marin A."/>
        </authorList>
    </citation>
    <scope>NUCLEOTIDE SEQUENCE [LARGE SCALE GENOMIC DNA]</scope>
    <source>
        <strain evidence="9">obscurior</strain>
    </source>
</reference>
<keyword evidence="9" id="KW-1185">Reference proteome</keyword>
<dbReference type="GO" id="GO:0005886">
    <property type="term" value="C:plasma membrane"/>
    <property type="evidence" value="ECO:0007669"/>
    <property type="project" value="TreeGrafter"/>
</dbReference>
<name>A0A0H5C5R8_9ENTR</name>
<dbReference type="Proteomes" id="UP000242753">
    <property type="component" value="Chromosome I"/>
</dbReference>
<evidence type="ECO:0000256" key="4">
    <source>
        <dbReference type="ARBA" id="ARBA00032089"/>
    </source>
</evidence>
<evidence type="ECO:0000256" key="6">
    <source>
        <dbReference type="SAM" id="SignalP"/>
    </source>
</evidence>
<dbReference type="InterPro" id="IPR007221">
    <property type="entry name" value="MreC"/>
</dbReference>
<accession>A0A0H5C5R8</accession>
<dbReference type="EMBL" id="LN774881">
    <property type="protein sequence ID" value="CEN32306.1"/>
    <property type="molecule type" value="Genomic_DNA"/>
</dbReference>
<proteinExistence type="inferred from homology"/>
<dbReference type="Pfam" id="PF04085">
    <property type="entry name" value="MreC"/>
    <property type="match status" value="1"/>
</dbReference>